<evidence type="ECO:0000256" key="4">
    <source>
        <dbReference type="ARBA" id="ARBA00023242"/>
    </source>
</evidence>
<organism evidence="7 9">
    <name type="scientific">Pichia angusta</name>
    <name type="common">Yeast</name>
    <name type="synonym">Hansenula polymorpha</name>
    <dbReference type="NCBI Taxonomy" id="870730"/>
    <lineage>
        <taxon>Eukaryota</taxon>
        <taxon>Fungi</taxon>
        <taxon>Dikarya</taxon>
        <taxon>Ascomycota</taxon>
        <taxon>Saccharomycotina</taxon>
        <taxon>Pichiomycetes</taxon>
        <taxon>Pichiales</taxon>
        <taxon>Pichiaceae</taxon>
        <taxon>Ogataea</taxon>
    </lineage>
</organism>
<evidence type="ECO:0000313" key="9">
    <source>
        <dbReference type="Proteomes" id="UP001196530"/>
    </source>
</evidence>
<feature type="compositionally biased region" description="Low complexity" evidence="5">
    <location>
        <begin position="547"/>
        <end position="560"/>
    </location>
</feature>
<feature type="compositionally biased region" description="Low complexity" evidence="5">
    <location>
        <begin position="82"/>
        <end position="114"/>
    </location>
</feature>
<feature type="compositionally biased region" description="Basic and acidic residues" evidence="5">
    <location>
        <begin position="497"/>
        <end position="508"/>
    </location>
</feature>
<evidence type="ECO:0000313" key="7">
    <source>
        <dbReference type="EMBL" id="KAG7821334.1"/>
    </source>
</evidence>
<comment type="subcellular location">
    <subcellularLocation>
        <location evidence="2">Chromosome</location>
    </subcellularLocation>
    <subcellularLocation>
        <location evidence="1">Nucleus</location>
    </subcellularLocation>
</comment>
<evidence type="ECO:0000256" key="1">
    <source>
        <dbReference type="ARBA" id="ARBA00004123"/>
    </source>
</evidence>
<feature type="compositionally biased region" description="Polar residues" evidence="5">
    <location>
        <begin position="204"/>
        <end position="216"/>
    </location>
</feature>
<dbReference type="Proteomes" id="UP001197328">
    <property type="component" value="Unassembled WGS sequence"/>
</dbReference>
<dbReference type="GO" id="GO:0046982">
    <property type="term" value="F:protein heterodimerization activity"/>
    <property type="evidence" value="ECO:0007669"/>
    <property type="project" value="InterPro"/>
</dbReference>
<gene>
    <name evidence="7" type="ORF">KL928_001418</name>
    <name evidence="8" type="ORF">KL940_000019</name>
</gene>
<dbReference type="Gene3D" id="1.10.20.10">
    <property type="entry name" value="Histone, subunit A"/>
    <property type="match status" value="1"/>
</dbReference>
<feature type="region of interest" description="Disordered" evidence="5">
    <location>
        <begin position="193"/>
        <end position="225"/>
    </location>
</feature>
<sequence>MSSDHSSKFDDAIQLDESLLSASEYNEIGSAHEDLTIMHSGVPASEESSILRTPIRHNLLSRIELNTIVSETEYEDASIVNTPRRTSQKPSRTPSRTPSRSNTPNRTPRKPTTPITLQAIADGTTPRRHRLLLSLSKSKVNRSYSPRKDLQMLGRLLTQEKEDERKKRKIQHGPDQTNALEILYAKLAPESTENLERAELSGDLMSQSEKNLTTPDRTPRKGRLSSRLSLEASFGNSNVALPEAIIRKQGDFDIDSNEGIFASSNVSQPVLEDIDNFDIGVDYDAFSSDDSDDNGSLGDEVPEAKDLSLLSARPGDEVPSFVTIRKRTRGLHSGNGNHPMFSLAMIRNITKWLPTETDSKKLQSKETLVELQHISEEFFRQELDDLESYIEHANRRTVSYVDIKLLLHRARLDSSYDLFTFTDKATSIENDILNLSSQVFDLEITSEIEKLLYRDKIQRSKRIKKQLFKKQETRRQLEHEIQDESEGSPDSMSDLGEQEHMEKIERPTLGRPRHNREKTSNINTLQNKSEIDIANERQFESNLYLRIENNRSSSESSLVIPLEEEDSEEQE</sequence>
<dbReference type="InterPro" id="IPR009072">
    <property type="entry name" value="Histone-fold"/>
</dbReference>
<keyword evidence="10" id="KW-1185">Reference proteome</keyword>
<evidence type="ECO:0000259" key="6">
    <source>
        <dbReference type="Pfam" id="PF15511"/>
    </source>
</evidence>
<dbReference type="AlphaFoldDB" id="A0AAN6DKH2"/>
<dbReference type="Proteomes" id="UP001196530">
    <property type="component" value="Unassembled WGS sequence"/>
</dbReference>
<dbReference type="EMBL" id="JAHLUX010000002">
    <property type="protein sequence ID" value="KAG7821334.1"/>
    <property type="molecule type" value="Genomic_DNA"/>
</dbReference>
<dbReference type="InterPro" id="IPR035425">
    <property type="entry name" value="CENP-T/H4_C"/>
</dbReference>
<evidence type="ECO:0000313" key="8">
    <source>
        <dbReference type="EMBL" id="KAG7852318.1"/>
    </source>
</evidence>
<feature type="region of interest" description="Disordered" evidence="5">
    <location>
        <begin position="76"/>
        <end position="115"/>
    </location>
</feature>
<feature type="domain" description="CENP-T/Histone H4 histone fold" evidence="6">
    <location>
        <begin position="339"/>
        <end position="412"/>
    </location>
</feature>
<dbReference type="GeneID" id="66125469"/>
<accession>A0AAN6DKH2</accession>
<dbReference type="EMBL" id="JAHLVD010000001">
    <property type="protein sequence ID" value="KAG7852318.1"/>
    <property type="molecule type" value="Genomic_DNA"/>
</dbReference>
<protein>
    <recommendedName>
        <fullName evidence="6">CENP-T/Histone H4 histone fold domain-containing protein</fullName>
    </recommendedName>
</protein>
<evidence type="ECO:0000313" key="10">
    <source>
        <dbReference type="Proteomes" id="UP001197328"/>
    </source>
</evidence>
<keyword evidence="4" id="KW-0539">Nucleus</keyword>
<evidence type="ECO:0000256" key="5">
    <source>
        <dbReference type="SAM" id="MobiDB-lite"/>
    </source>
</evidence>
<comment type="caution">
    <text evidence="7">The sequence shown here is derived from an EMBL/GenBank/DDBJ whole genome shotgun (WGS) entry which is preliminary data.</text>
</comment>
<dbReference type="Pfam" id="PF15511">
    <property type="entry name" value="CENP-T_C"/>
    <property type="match status" value="1"/>
</dbReference>
<feature type="region of interest" description="Disordered" evidence="5">
    <location>
        <begin position="547"/>
        <end position="571"/>
    </location>
</feature>
<feature type="compositionally biased region" description="Acidic residues" evidence="5">
    <location>
        <begin position="562"/>
        <end position="571"/>
    </location>
</feature>
<dbReference type="GO" id="GO:0005634">
    <property type="term" value="C:nucleus"/>
    <property type="evidence" value="ECO:0007669"/>
    <property type="project" value="UniProtKB-SubCell"/>
</dbReference>
<dbReference type="SUPFAM" id="SSF47113">
    <property type="entry name" value="Histone-fold"/>
    <property type="match status" value="1"/>
</dbReference>
<feature type="region of interest" description="Disordered" evidence="5">
    <location>
        <begin position="474"/>
        <end position="529"/>
    </location>
</feature>
<dbReference type="GO" id="GO:0005694">
    <property type="term" value="C:chromosome"/>
    <property type="evidence" value="ECO:0007669"/>
    <property type="project" value="UniProtKB-SubCell"/>
</dbReference>
<reference evidence="7 10" key="1">
    <citation type="journal article" date="2021" name="G3 (Bethesda)">
        <title>Genomic diversity, chromosomal rearrangements, and interspecies hybridization in the ogataea polymorpha species complex.</title>
        <authorList>
            <person name="Hanson S.J."/>
            <person name="Cinneide E.O."/>
            <person name="Salzberg L.I."/>
            <person name="Wolfe K.H."/>
            <person name="McGowan J."/>
            <person name="Fitzpatrick D.A."/>
            <person name="Matlin K."/>
        </authorList>
    </citation>
    <scope>NUCLEOTIDE SEQUENCE</scope>
    <source>
        <strain evidence="8">51-138</strain>
        <strain evidence="7">61-244</strain>
    </source>
</reference>
<dbReference type="RefSeq" id="XP_043061877.1">
    <property type="nucleotide sequence ID" value="XM_043201781.1"/>
</dbReference>
<proteinExistence type="predicted"/>
<evidence type="ECO:0000256" key="2">
    <source>
        <dbReference type="ARBA" id="ARBA00004286"/>
    </source>
</evidence>
<name>A0AAN6DKH2_PICAN</name>
<keyword evidence="3" id="KW-0158">Chromosome</keyword>
<evidence type="ECO:0000256" key="3">
    <source>
        <dbReference type="ARBA" id="ARBA00022454"/>
    </source>
</evidence>